<sequence>MGYLKVTGSEAVGVKEVCAVGKATFAKTNCQQTKENTCYRFNAKRTEPR</sequence>
<evidence type="ECO:0000313" key="1">
    <source>
        <dbReference type="EMBL" id="CEK90219.1"/>
    </source>
</evidence>
<gene>
    <name evidence="1" type="primary">ORF175521</name>
</gene>
<feature type="non-terminal residue" evidence="1">
    <location>
        <position position="49"/>
    </location>
</feature>
<accession>A0A0B7BA41</accession>
<organism evidence="1">
    <name type="scientific">Arion vulgaris</name>
    <dbReference type="NCBI Taxonomy" id="1028688"/>
    <lineage>
        <taxon>Eukaryota</taxon>
        <taxon>Metazoa</taxon>
        <taxon>Spiralia</taxon>
        <taxon>Lophotrochozoa</taxon>
        <taxon>Mollusca</taxon>
        <taxon>Gastropoda</taxon>
        <taxon>Heterobranchia</taxon>
        <taxon>Euthyneura</taxon>
        <taxon>Panpulmonata</taxon>
        <taxon>Eupulmonata</taxon>
        <taxon>Stylommatophora</taxon>
        <taxon>Helicina</taxon>
        <taxon>Arionoidea</taxon>
        <taxon>Arionidae</taxon>
        <taxon>Arion</taxon>
    </lineage>
</organism>
<dbReference type="EMBL" id="HACG01043354">
    <property type="protein sequence ID" value="CEK90219.1"/>
    <property type="molecule type" value="Transcribed_RNA"/>
</dbReference>
<name>A0A0B7BA41_9EUPU</name>
<proteinExistence type="predicted"/>
<protein>
    <submittedName>
        <fullName evidence="1">Uncharacterized protein</fullName>
    </submittedName>
</protein>
<reference evidence="1" key="1">
    <citation type="submission" date="2014-12" db="EMBL/GenBank/DDBJ databases">
        <title>Insight into the proteome of Arion vulgaris.</title>
        <authorList>
            <person name="Aradska J."/>
            <person name="Bulat T."/>
            <person name="Smidak R."/>
            <person name="Sarate P."/>
            <person name="Gangsoo J."/>
            <person name="Sialana F."/>
            <person name="Bilban M."/>
            <person name="Lubec G."/>
        </authorList>
    </citation>
    <scope>NUCLEOTIDE SEQUENCE</scope>
    <source>
        <tissue evidence="1">Skin</tissue>
    </source>
</reference>
<dbReference type="AlphaFoldDB" id="A0A0B7BA41"/>